<proteinExistence type="predicted"/>
<dbReference type="STRING" id="1855383.SAMN05216548_10725"/>
<organism evidence="1 2">
    <name type="scientific">Faunimonas pinastri</name>
    <dbReference type="NCBI Taxonomy" id="1855383"/>
    <lineage>
        <taxon>Bacteria</taxon>
        <taxon>Pseudomonadati</taxon>
        <taxon>Pseudomonadota</taxon>
        <taxon>Alphaproteobacteria</taxon>
        <taxon>Hyphomicrobiales</taxon>
        <taxon>Afifellaceae</taxon>
        <taxon>Faunimonas</taxon>
    </lineage>
</organism>
<dbReference type="EMBL" id="FOFG01000007">
    <property type="protein sequence ID" value="SEQ71136.1"/>
    <property type="molecule type" value="Genomic_DNA"/>
</dbReference>
<evidence type="ECO:0000313" key="2">
    <source>
        <dbReference type="Proteomes" id="UP000199647"/>
    </source>
</evidence>
<dbReference type="RefSeq" id="WP_092496597.1">
    <property type="nucleotide sequence ID" value="NZ_FOFG01000007.1"/>
</dbReference>
<accession>A0A1H9I9B4</accession>
<reference evidence="1 2" key="1">
    <citation type="submission" date="2016-10" db="EMBL/GenBank/DDBJ databases">
        <authorList>
            <person name="de Groot N.N."/>
        </authorList>
    </citation>
    <scope>NUCLEOTIDE SEQUENCE [LARGE SCALE GENOMIC DNA]</scope>
    <source>
        <strain evidence="1 2">A52C2</strain>
    </source>
</reference>
<protein>
    <submittedName>
        <fullName evidence="1">Uncharacterized protein</fullName>
    </submittedName>
</protein>
<keyword evidence="2" id="KW-1185">Reference proteome</keyword>
<name>A0A1H9I9B4_9HYPH</name>
<dbReference type="AlphaFoldDB" id="A0A1H9I9B4"/>
<gene>
    <name evidence="1" type="ORF">SAMN05216548_10725</name>
</gene>
<sequence>MEPENPYLTDTYLAMDDAAFVILAEVIRVLIAEGLADEEAVKRRLQRLADLLQHATGEVARGTVLGVARMIEEKGNPFRT</sequence>
<evidence type="ECO:0000313" key="1">
    <source>
        <dbReference type="EMBL" id="SEQ71136.1"/>
    </source>
</evidence>
<dbReference type="Proteomes" id="UP000199647">
    <property type="component" value="Unassembled WGS sequence"/>
</dbReference>